<evidence type="ECO:0000313" key="2">
    <source>
        <dbReference type="EMBL" id="GFA28067.1"/>
    </source>
</evidence>
<dbReference type="AlphaFoldDB" id="A0A699JER6"/>
<feature type="region of interest" description="Disordered" evidence="1">
    <location>
        <begin position="1"/>
        <end position="31"/>
    </location>
</feature>
<feature type="non-terminal residue" evidence="2">
    <location>
        <position position="86"/>
    </location>
</feature>
<organism evidence="2">
    <name type="scientific">Tanacetum cinerariifolium</name>
    <name type="common">Dalmatian daisy</name>
    <name type="synonym">Chrysanthemum cinerariifolium</name>
    <dbReference type="NCBI Taxonomy" id="118510"/>
    <lineage>
        <taxon>Eukaryota</taxon>
        <taxon>Viridiplantae</taxon>
        <taxon>Streptophyta</taxon>
        <taxon>Embryophyta</taxon>
        <taxon>Tracheophyta</taxon>
        <taxon>Spermatophyta</taxon>
        <taxon>Magnoliopsida</taxon>
        <taxon>eudicotyledons</taxon>
        <taxon>Gunneridae</taxon>
        <taxon>Pentapetalae</taxon>
        <taxon>asterids</taxon>
        <taxon>campanulids</taxon>
        <taxon>Asterales</taxon>
        <taxon>Asteraceae</taxon>
        <taxon>Asteroideae</taxon>
        <taxon>Anthemideae</taxon>
        <taxon>Anthemidinae</taxon>
        <taxon>Tanacetum</taxon>
    </lineage>
</organism>
<name>A0A699JER6_TANCI</name>
<accession>A0A699JER6</accession>
<proteinExistence type="predicted"/>
<reference evidence="2" key="1">
    <citation type="journal article" date="2019" name="Sci. Rep.">
        <title>Draft genome of Tanacetum cinerariifolium, the natural source of mosquito coil.</title>
        <authorList>
            <person name="Yamashiro T."/>
            <person name="Shiraishi A."/>
            <person name="Satake H."/>
            <person name="Nakayama K."/>
        </authorList>
    </citation>
    <scope>NUCLEOTIDE SEQUENCE</scope>
</reference>
<comment type="caution">
    <text evidence="2">The sequence shown here is derived from an EMBL/GenBank/DDBJ whole genome shotgun (WGS) entry which is preliminary data.</text>
</comment>
<sequence>MSPSPEIKPRVLLGSSPSRGKLRRPSLRHSSARVKVLTPGLAGAGLMLKRSFMVGLKRGIGEENVDSPKRVRRLDDGSSIFVDSNI</sequence>
<evidence type="ECO:0000256" key="1">
    <source>
        <dbReference type="SAM" id="MobiDB-lite"/>
    </source>
</evidence>
<dbReference type="EMBL" id="BKCJ010397511">
    <property type="protein sequence ID" value="GFA28067.1"/>
    <property type="molecule type" value="Genomic_DNA"/>
</dbReference>
<gene>
    <name evidence="2" type="ORF">Tci_600039</name>
</gene>
<feature type="compositionally biased region" description="Basic residues" evidence="1">
    <location>
        <begin position="20"/>
        <end position="31"/>
    </location>
</feature>
<protein>
    <submittedName>
        <fullName evidence="2">Uncharacterized protein</fullName>
    </submittedName>
</protein>